<organism evidence="1 2">
    <name type="scientific">Microbacterium terregens</name>
    <dbReference type="NCBI Taxonomy" id="69363"/>
    <lineage>
        <taxon>Bacteria</taxon>
        <taxon>Bacillati</taxon>
        <taxon>Actinomycetota</taxon>
        <taxon>Actinomycetes</taxon>
        <taxon>Micrococcales</taxon>
        <taxon>Microbacteriaceae</taxon>
        <taxon>Microbacterium</taxon>
    </lineage>
</organism>
<dbReference type="Proteomes" id="UP001589611">
    <property type="component" value="Unassembled WGS sequence"/>
</dbReference>
<evidence type="ECO:0000313" key="2">
    <source>
        <dbReference type="Proteomes" id="UP001589611"/>
    </source>
</evidence>
<name>A0ABV5T381_9MICO</name>
<dbReference type="EMBL" id="JBHMBE010000004">
    <property type="protein sequence ID" value="MFB9647048.1"/>
    <property type="molecule type" value="Genomic_DNA"/>
</dbReference>
<proteinExistence type="predicted"/>
<reference evidence="1 2" key="1">
    <citation type="submission" date="2024-09" db="EMBL/GenBank/DDBJ databases">
        <authorList>
            <person name="Sun Q."/>
            <person name="Mori K."/>
        </authorList>
    </citation>
    <scope>NUCLEOTIDE SEQUENCE [LARGE SCALE GENOMIC DNA]</scope>
    <source>
        <strain evidence="1 2">JCM 1342</strain>
    </source>
</reference>
<sequence>MNKPPHAARYFALLIAVPLAIALSGCSVVDEVAHKMKSVSFATAAEVSDEWKGDAAWLPSDATDIMIRESTVNDTAVILATSAAALDPELCSVVPRRSQPVYELDGAPSAYDATEAYACGQWTVMAAEDGWFGWTPNHPDEATQSPTP</sequence>
<evidence type="ECO:0008006" key="3">
    <source>
        <dbReference type="Google" id="ProtNLM"/>
    </source>
</evidence>
<keyword evidence="2" id="KW-1185">Reference proteome</keyword>
<dbReference type="PROSITE" id="PS51257">
    <property type="entry name" value="PROKAR_LIPOPROTEIN"/>
    <property type="match status" value="1"/>
</dbReference>
<dbReference type="RefSeq" id="WP_344714775.1">
    <property type="nucleotide sequence ID" value="NZ_BAAAWH010000001.1"/>
</dbReference>
<comment type="caution">
    <text evidence="1">The sequence shown here is derived from an EMBL/GenBank/DDBJ whole genome shotgun (WGS) entry which is preliminary data.</text>
</comment>
<protein>
    <recommendedName>
        <fullName evidence="3">Lipoprotein</fullName>
    </recommendedName>
</protein>
<accession>A0ABV5T381</accession>
<evidence type="ECO:0000313" key="1">
    <source>
        <dbReference type="EMBL" id="MFB9647048.1"/>
    </source>
</evidence>
<gene>
    <name evidence="1" type="ORF">ACFFPJ_14720</name>
</gene>